<dbReference type="Pfam" id="PF13103">
    <property type="entry name" value="TonB_2"/>
    <property type="match status" value="1"/>
</dbReference>
<feature type="signal peptide" evidence="5">
    <location>
        <begin position="1"/>
        <end position="29"/>
    </location>
</feature>
<feature type="chain" id="PRO_5020477507" evidence="5">
    <location>
        <begin position="30"/>
        <end position="117"/>
    </location>
</feature>
<evidence type="ECO:0000256" key="2">
    <source>
        <dbReference type="ARBA" id="ARBA00022692"/>
    </source>
</evidence>
<dbReference type="SUPFAM" id="SSF74653">
    <property type="entry name" value="TolA/TonB C-terminal domain"/>
    <property type="match status" value="1"/>
</dbReference>
<evidence type="ECO:0000313" key="7">
    <source>
        <dbReference type="EMBL" id="THU05294.1"/>
    </source>
</evidence>
<dbReference type="GO" id="GO:0016020">
    <property type="term" value="C:membrane"/>
    <property type="evidence" value="ECO:0007669"/>
    <property type="project" value="UniProtKB-SubCell"/>
</dbReference>
<dbReference type="GO" id="GO:0055085">
    <property type="term" value="P:transmembrane transport"/>
    <property type="evidence" value="ECO:0007669"/>
    <property type="project" value="InterPro"/>
</dbReference>
<evidence type="ECO:0000259" key="6">
    <source>
        <dbReference type="PROSITE" id="PS52015"/>
    </source>
</evidence>
<keyword evidence="2" id="KW-0812">Transmembrane</keyword>
<dbReference type="NCBIfam" id="TIGR01352">
    <property type="entry name" value="tonB_Cterm"/>
    <property type="match status" value="1"/>
</dbReference>
<evidence type="ECO:0000313" key="8">
    <source>
        <dbReference type="Proteomes" id="UP000308917"/>
    </source>
</evidence>
<dbReference type="AlphaFoldDB" id="A0A4S8FFE0"/>
<proteinExistence type="predicted"/>
<dbReference type="InterPro" id="IPR006260">
    <property type="entry name" value="TonB/TolA_C"/>
</dbReference>
<evidence type="ECO:0000256" key="4">
    <source>
        <dbReference type="ARBA" id="ARBA00023136"/>
    </source>
</evidence>
<protein>
    <submittedName>
        <fullName evidence="7">TonB C-terminal domain-containing protein</fullName>
    </submittedName>
</protein>
<evidence type="ECO:0000256" key="1">
    <source>
        <dbReference type="ARBA" id="ARBA00004167"/>
    </source>
</evidence>
<name>A0A4S8FFE0_9BURK</name>
<feature type="domain" description="TonB C-terminal" evidence="6">
    <location>
        <begin position="31"/>
        <end position="117"/>
    </location>
</feature>
<evidence type="ECO:0000256" key="3">
    <source>
        <dbReference type="ARBA" id="ARBA00022989"/>
    </source>
</evidence>
<dbReference type="InterPro" id="IPR037682">
    <property type="entry name" value="TonB_C"/>
</dbReference>
<sequence>MRYVSMTKRIQMHFAFLLSVLLTPFLALGQTAQTDSARLALHIRSYLNTPAETPLGITAKVKATISHDGTVRTAAINQSSGNSQYDRAVLAAIWRANPWPYRSSQELDQTVEIEFRN</sequence>
<gene>
    <name evidence="7" type="ORF">E9531_01745</name>
</gene>
<comment type="subcellular location">
    <subcellularLocation>
        <location evidence="1">Membrane</location>
        <topology evidence="1">Single-pass membrane protein</topology>
    </subcellularLocation>
</comment>
<evidence type="ECO:0000256" key="5">
    <source>
        <dbReference type="SAM" id="SignalP"/>
    </source>
</evidence>
<keyword evidence="8" id="KW-1185">Reference proteome</keyword>
<comment type="caution">
    <text evidence="7">The sequence shown here is derived from an EMBL/GenBank/DDBJ whole genome shotgun (WGS) entry which is preliminary data.</text>
</comment>
<dbReference type="Gene3D" id="3.30.1150.10">
    <property type="match status" value="1"/>
</dbReference>
<keyword evidence="4" id="KW-0472">Membrane</keyword>
<accession>A0A4S8FFE0</accession>
<dbReference type="EMBL" id="STFG01000001">
    <property type="protein sequence ID" value="THU05294.1"/>
    <property type="molecule type" value="Genomic_DNA"/>
</dbReference>
<dbReference type="PROSITE" id="PS52015">
    <property type="entry name" value="TONB_CTD"/>
    <property type="match status" value="1"/>
</dbReference>
<keyword evidence="5" id="KW-0732">Signal</keyword>
<keyword evidence="3" id="KW-1133">Transmembrane helix</keyword>
<organism evidence="7 8">
    <name type="scientific">Lampropedia puyangensis</name>
    <dbReference type="NCBI Taxonomy" id="1330072"/>
    <lineage>
        <taxon>Bacteria</taxon>
        <taxon>Pseudomonadati</taxon>
        <taxon>Pseudomonadota</taxon>
        <taxon>Betaproteobacteria</taxon>
        <taxon>Burkholderiales</taxon>
        <taxon>Comamonadaceae</taxon>
        <taxon>Lampropedia</taxon>
    </lineage>
</organism>
<dbReference type="Proteomes" id="UP000308917">
    <property type="component" value="Unassembled WGS sequence"/>
</dbReference>
<reference evidence="7 8" key="1">
    <citation type="journal article" date="2015" name="Antonie Van Leeuwenhoek">
        <title>Lampropedia puyangensis sp. nov., isolated from symptomatic bark of Populus ? euramericana canker and emended description of Lampropedia hyalina (Ehrenberg 1832) Lee et al. 2004.</title>
        <authorList>
            <person name="Li Y."/>
            <person name="Wang T."/>
            <person name="Piao C.G."/>
            <person name="Wang L.F."/>
            <person name="Tian G.Z."/>
            <person name="Zhu T.H."/>
            <person name="Guo M.W."/>
        </authorList>
    </citation>
    <scope>NUCLEOTIDE SEQUENCE [LARGE SCALE GENOMIC DNA]</scope>
    <source>
        <strain evidence="7 8">2-bin</strain>
    </source>
</reference>